<comment type="caution">
    <text evidence="9">The sequence shown here is derived from an EMBL/GenBank/DDBJ whole genome shotgun (WGS) entry which is preliminary data.</text>
</comment>
<evidence type="ECO:0000256" key="4">
    <source>
        <dbReference type="ARBA" id="ARBA00022692"/>
    </source>
</evidence>
<dbReference type="Gene3D" id="1.10.3720.10">
    <property type="entry name" value="MetI-like"/>
    <property type="match status" value="1"/>
</dbReference>
<gene>
    <name evidence="9" type="ORF">S12H4_06501</name>
</gene>
<evidence type="ECO:0000256" key="5">
    <source>
        <dbReference type="ARBA" id="ARBA00022989"/>
    </source>
</evidence>
<dbReference type="PANTHER" id="PTHR43386">
    <property type="entry name" value="OLIGOPEPTIDE TRANSPORT SYSTEM PERMEASE PROTEIN APPC"/>
    <property type="match status" value="1"/>
</dbReference>
<evidence type="ECO:0000256" key="7">
    <source>
        <dbReference type="SAM" id="Phobius"/>
    </source>
</evidence>
<dbReference type="EMBL" id="BARW01002290">
    <property type="protein sequence ID" value="GAI70050.1"/>
    <property type="molecule type" value="Genomic_DNA"/>
</dbReference>
<dbReference type="InterPro" id="IPR035906">
    <property type="entry name" value="MetI-like_sf"/>
</dbReference>
<name>X1S3Q3_9ZZZZ</name>
<feature type="transmembrane region" description="Helical" evidence="7">
    <location>
        <begin position="102"/>
        <end position="128"/>
    </location>
</feature>
<keyword evidence="2" id="KW-0813">Transport</keyword>
<dbReference type="InterPro" id="IPR050366">
    <property type="entry name" value="BP-dependent_transpt_permease"/>
</dbReference>
<feature type="non-terminal residue" evidence="9">
    <location>
        <position position="1"/>
    </location>
</feature>
<evidence type="ECO:0000256" key="2">
    <source>
        <dbReference type="ARBA" id="ARBA00022448"/>
    </source>
</evidence>
<dbReference type="GO" id="GO:0055085">
    <property type="term" value="P:transmembrane transport"/>
    <property type="evidence" value="ECO:0007669"/>
    <property type="project" value="InterPro"/>
</dbReference>
<protein>
    <recommendedName>
        <fullName evidence="8">ABC transmembrane type-1 domain-containing protein</fullName>
    </recommendedName>
</protein>
<evidence type="ECO:0000256" key="6">
    <source>
        <dbReference type="ARBA" id="ARBA00023136"/>
    </source>
</evidence>
<feature type="domain" description="ABC transmembrane type-1" evidence="8">
    <location>
        <begin position="1"/>
        <end position="170"/>
    </location>
</feature>
<keyword evidence="4 7" id="KW-0812">Transmembrane</keyword>
<comment type="subcellular location">
    <subcellularLocation>
        <location evidence="1">Cell membrane</location>
        <topology evidence="1">Multi-pass membrane protein</topology>
    </subcellularLocation>
</comment>
<dbReference type="AlphaFoldDB" id="X1S3Q3"/>
<organism evidence="9">
    <name type="scientific">marine sediment metagenome</name>
    <dbReference type="NCBI Taxonomy" id="412755"/>
    <lineage>
        <taxon>unclassified sequences</taxon>
        <taxon>metagenomes</taxon>
        <taxon>ecological metagenomes</taxon>
    </lineage>
</organism>
<dbReference type="GO" id="GO:0005886">
    <property type="term" value="C:plasma membrane"/>
    <property type="evidence" value="ECO:0007669"/>
    <property type="project" value="UniProtKB-SubCell"/>
</dbReference>
<evidence type="ECO:0000256" key="3">
    <source>
        <dbReference type="ARBA" id="ARBA00022475"/>
    </source>
</evidence>
<keyword evidence="3" id="KW-1003">Cell membrane</keyword>
<feature type="transmembrane region" description="Helical" evidence="7">
    <location>
        <begin position="148"/>
        <end position="170"/>
    </location>
</feature>
<keyword evidence="6 7" id="KW-0472">Membrane</keyword>
<dbReference type="PANTHER" id="PTHR43386:SF1">
    <property type="entry name" value="D,D-DIPEPTIDE TRANSPORT SYSTEM PERMEASE PROTEIN DDPC-RELATED"/>
    <property type="match status" value="1"/>
</dbReference>
<dbReference type="SUPFAM" id="SSF161098">
    <property type="entry name" value="MetI-like"/>
    <property type="match status" value="1"/>
</dbReference>
<dbReference type="Pfam" id="PF00528">
    <property type="entry name" value="BPD_transp_1"/>
    <property type="match status" value="1"/>
</dbReference>
<dbReference type="PROSITE" id="PS50928">
    <property type="entry name" value="ABC_TM1"/>
    <property type="match status" value="1"/>
</dbReference>
<dbReference type="InterPro" id="IPR000515">
    <property type="entry name" value="MetI-like"/>
</dbReference>
<sequence length="209" mass="22480">IGIVSGYVGGKLDLIVQRLVDTLMCVPGLILLMVFMSIIGPGMWQIIIVLGLVWGVIASRVIRGAVIGIRENAYVEAAAAIGCSTTRILIRHILPNIMAPTIILFSIRVPAVILTEAALSFLGFGIPAPAPSWGGMLSGSGRNYMFEAPWMVIWPGLALALVVYGINMFGDAVRDLLDPRLRGGVGRYGVRVKKKEAALPMLSEKGRQR</sequence>
<dbReference type="CDD" id="cd06261">
    <property type="entry name" value="TM_PBP2"/>
    <property type="match status" value="1"/>
</dbReference>
<evidence type="ECO:0000256" key="1">
    <source>
        <dbReference type="ARBA" id="ARBA00004651"/>
    </source>
</evidence>
<proteinExistence type="predicted"/>
<accession>X1S3Q3</accession>
<reference evidence="9" key="1">
    <citation type="journal article" date="2014" name="Front. Microbiol.">
        <title>High frequency of phylogenetically diverse reductive dehalogenase-homologous genes in deep subseafloor sedimentary metagenomes.</title>
        <authorList>
            <person name="Kawai M."/>
            <person name="Futagami T."/>
            <person name="Toyoda A."/>
            <person name="Takaki Y."/>
            <person name="Nishi S."/>
            <person name="Hori S."/>
            <person name="Arai W."/>
            <person name="Tsubouchi T."/>
            <person name="Morono Y."/>
            <person name="Uchiyama I."/>
            <person name="Ito T."/>
            <person name="Fujiyama A."/>
            <person name="Inagaki F."/>
            <person name="Takami H."/>
        </authorList>
    </citation>
    <scope>NUCLEOTIDE SEQUENCE</scope>
    <source>
        <strain evidence="9">Expedition CK06-06</strain>
    </source>
</reference>
<keyword evidence="5 7" id="KW-1133">Transmembrane helix</keyword>
<evidence type="ECO:0000259" key="8">
    <source>
        <dbReference type="PROSITE" id="PS50928"/>
    </source>
</evidence>
<evidence type="ECO:0000313" key="9">
    <source>
        <dbReference type="EMBL" id="GAI70050.1"/>
    </source>
</evidence>